<dbReference type="EMBL" id="QKXF01000278">
    <property type="protein sequence ID" value="RQM13187.1"/>
    <property type="molecule type" value="Genomic_DNA"/>
</dbReference>
<dbReference type="Proteomes" id="UP000286097">
    <property type="component" value="Unassembled WGS sequence"/>
</dbReference>
<sequence>MKWIDTIEDNSQLDEILVKEWFFEKKTLHFVEDLEKKVVKKRTEEIIEKDFNVDEELKKVKEHRWTYMYGKKVTNALNEIILKLQEPRSHTNINLGEDVALEKEKKVLEDILGFNE</sequence>
<evidence type="ECO:0000313" key="2">
    <source>
        <dbReference type="EMBL" id="RQM13187.1"/>
    </source>
</evidence>
<protein>
    <submittedName>
        <fullName evidence="1">Uncharacterized protein</fullName>
    </submittedName>
</protein>
<evidence type="ECO:0000313" key="3">
    <source>
        <dbReference type="Proteomes" id="UP000282087"/>
    </source>
</evidence>
<evidence type="ECO:0000313" key="1">
    <source>
        <dbReference type="EMBL" id="RMX63237.1"/>
    </source>
</evidence>
<name>A0A3M6VA41_9STRA</name>
<dbReference type="EMBL" id="QLLG01000432">
    <property type="protein sequence ID" value="RMX63237.1"/>
    <property type="molecule type" value="Genomic_DNA"/>
</dbReference>
<reference evidence="3 4" key="1">
    <citation type="submission" date="2018-06" db="EMBL/GenBank/DDBJ databases">
        <title>Comparative genomics of downy mildews reveals potential adaptations to biotrophy.</title>
        <authorList>
            <person name="Fletcher K."/>
            <person name="Klosterman S.J."/>
            <person name="Derevnina L."/>
            <person name="Martin F."/>
            <person name="Koike S."/>
            <person name="Reyes Chin-Wo S."/>
            <person name="Mou B."/>
            <person name="Michelmore R."/>
        </authorList>
    </citation>
    <scope>NUCLEOTIDE SEQUENCE [LARGE SCALE GENOMIC DNA]</scope>
    <source>
        <strain evidence="2 4">R13</strain>
        <strain evidence="1 3">R14</strain>
    </source>
</reference>
<accession>A0A3M6VA41</accession>
<gene>
    <name evidence="2" type="ORF">DD237_005614</name>
    <name evidence="1" type="ORF">DD238_006439</name>
</gene>
<organism evidence="1 3">
    <name type="scientific">Peronospora effusa</name>
    <dbReference type="NCBI Taxonomy" id="542832"/>
    <lineage>
        <taxon>Eukaryota</taxon>
        <taxon>Sar</taxon>
        <taxon>Stramenopiles</taxon>
        <taxon>Oomycota</taxon>
        <taxon>Peronosporomycetes</taxon>
        <taxon>Peronosporales</taxon>
        <taxon>Peronosporaceae</taxon>
        <taxon>Peronospora</taxon>
    </lineage>
</organism>
<comment type="caution">
    <text evidence="1">The sequence shown here is derived from an EMBL/GenBank/DDBJ whole genome shotgun (WGS) entry which is preliminary data.</text>
</comment>
<dbReference type="AlphaFoldDB" id="A0A3M6VA41"/>
<keyword evidence="3" id="KW-1185">Reference proteome</keyword>
<evidence type="ECO:0000313" key="4">
    <source>
        <dbReference type="Proteomes" id="UP000286097"/>
    </source>
</evidence>
<dbReference type="VEuPathDB" id="FungiDB:DD237_005614"/>
<dbReference type="Proteomes" id="UP000282087">
    <property type="component" value="Unassembled WGS sequence"/>
</dbReference>
<proteinExistence type="predicted"/>